<evidence type="ECO:0000313" key="3">
    <source>
        <dbReference type="Proteomes" id="UP000184383"/>
    </source>
</evidence>
<dbReference type="Proteomes" id="UP000184383">
    <property type="component" value="Unassembled WGS sequence"/>
</dbReference>
<feature type="compositionally biased region" description="Low complexity" evidence="1">
    <location>
        <begin position="468"/>
        <end position="485"/>
    </location>
</feature>
<feature type="compositionally biased region" description="Basic and acidic residues" evidence="1">
    <location>
        <begin position="221"/>
        <end position="240"/>
    </location>
</feature>
<feature type="compositionally biased region" description="Polar residues" evidence="1">
    <location>
        <begin position="241"/>
        <end position="253"/>
    </location>
</feature>
<feature type="compositionally biased region" description="Low complexity" evidence="1">
    <location>
        <begin position="321"/>
        <end position="332"/>
    </location>
</feature>
<name>A0A1L9REU7_ASPWE</name>
<evidence type="ECO:0000313" key="2">
    <source>
        <dbReference type="EMBL" id="OJJ33449.1"/>
    </source>
</evidence>
<feature type="compositionally biased region" description="Polar residues" evidence="1">
    <location>
        <begin position="188"/>
        <end position="201"/>
    </location>
</feature>
<dbReference type="RefSeq" id="XP_040687126.1">
    <property type="nucleotide sequence ID" value="XM_040828569.1"/>
</dbReference>
<keyword evidence="3" id="KW-1185">Reference proteome</keyword>
<accession>A0A1L9REU7</accession>
<feature type="region of interest" description="Disordered" evidence="1">
    <location>
        <begin position="578"/>
        <end position="601"/>
    </location>
</feature>
<feature type="compositionally biased region" description="Acidic residues" evidence="1">
    <location>
        <begin position="518"/>
        <end position="531"/>
    </location>
</feature>
<organism evidence="2 3">
    <name type="scientific">Aspergillus wentii DTO 134E9</name>
    <dbReference type="NCBI Taxonomy" id="1073089"/>
    <lineage>
        <taxon>Eukaryota</taxon>
        <taxon>Fungi</taxon>
        <taxon>Dikarya</taxon>
        <taxon>Ascomycota</taxon>
        <taxon>Pezizomycotina</taxon>
        <taxon>Eurotiomycetes</taxon>
        <taxon>Eurotiomycetidae</taxon>
        <taxon>Eurotiales</taxon>
        <taxon>Aspergillaceae</taxon>
        <taxon>Aspergillus</taxon>
        <taxon>Aspergillus subgen. Cremei</taxon>
    </lineage>
</organism>
<feature type="compositionally biased region" description="Polar residues" evidence="1">
    <location>
        <begin position="360"/>
        <end position="377"/>
    </location>
</feature>
<feature type="region of interest" description="Disordered" evidence="1">
    <location>
        <begin position="188"/>
        <end position="261"/>
    </location>
</feature>
<feature type="compositionally biased region" description="Basic and acidic residues" evidence="1">
    <location>
        <begin position="413"/>
        <end position="437"/>
    </location>
</feature>
<proteinExistence type="predicted"/>
<protein>
    <submittedName>
        <fullName evidence="2">Uncharacterized protein</fullName>
    </submittedName>
</protein>
<feature type="region of interest" description="Disordered" evidence="1">
    <location>
        <begin position="115"/>
        <end position="151"/>
    </location>
</feature>
<feature type="compositionally biased region" description="Polar residues" evidence="1">
    <location>
        <begin position="286"/>
        <end position="302"/>
    </location>
</feature>
<gene>
    <name evidence="2" type="ORF">ASPWEDRAFT_115250</name>
</gene>
<sequence>MARGVFVGKSRAFQPSDTISSPVLNYTDALPRNDLQAVENATSHDRAATPRQAVAYWDFQRPRTSERPTQNKKLQASGPGFDFRITVPPAEAVPSPTNNEKGMNENLIGIALGSPRLADSQSTPSKAQERPPLVTTNTEKPKRSNLQRKSSKWRKIGGLFKAKHALTSASSKPFYQVRVNNDGCLQGSSYSVDYQPNNPVNKRTPEKDDDGTCDSWPRIEPGIEAKTKDQQQKPGTRDLSTKTGQQASGSKSRNPGPLLQVDIPDIQLERYSVMFGGLLGKDQPKDQSPSSARRSKTLNDITAPSAESSESPSELLPPQPRSASPSRSKSPSFTLFPSTQVNKASKVRGSQILPRGSSPFLRSQTSLTRLNTGTPTADENRVHVETPPPGKSPVSHEPHMESCLVSPVPILPERNEEPSSRKAEEMPETQCHTHQEPGPETANQDTLGNEPAQEAPPSLKIQTAGLVSQPTSSHSNSPSSLLSPLDATREKVDQIMSPVERKSAASPAESTRMPLSDEHDEAEDINPDDSVDPLPKIEVSIARSVSVSKGKRQVIVPVGPRADRLNPDERLMNNRAKTPQFMDAQYGHRHGNSQDARIETL</sequence>
<feature type="compositionally biased region" description="Low complexity" evidence="1">
    <location>
        <begin position="303"/>
        <end position="314"/>
    </location>
</feature>
<feature type="compositionally biased region" description="Polar residues" evidence="1">
    <location>
        <begin position="333"/>
        <end position="343"/>
    </location>
</feature>
<reference evidence="3" key="1">
    <citation type="journal article" date="2017" name="Genome Biol.">
        <title>Comparative genomics reveals high biological diversity and specific adaptations in the industrially and medically important fungal genus Aspergillus.</title>
        <authorList>
            <person name="de Vries R.P."/>
            <person name="Riley R."/>
            <person name="Wiebenga A."/>
            <person name="Aguilar-Osorio G."/>
            <person name="Amillis S."/>
            <person name="Uchima C.A."/>
            <person name="Anderluh G."/>
            <person name="Asadollahi M."/>
            <person name="Askin M."/>
            <person name="Barry K."/>
            <person name="Battaglia E."/>
            <person name="Bayram O."/>
            <person name="Benocci T."/>
            <person name="Braus-Stromeyer S.A."/>
            <person name="Caldana C."/>
            <person name="Canovas D."/>
            <person name="Cerqueira G.C."/>
            <person name="Chen F."/>
            <person name="Chen W."/>
            <person name="Choi C."/>
            <person name="Clum A."/>
            <person name="Dos Santos R.A."/>
            <person name="Damasio A.R."/>
            <person name="Diallinas G."/>
            <person name="Emri T."/>
            <person name="Fekete E."/>
            <person name="Flipphi M."/>
            <person name="Freyberg S."/>
            <person name="Gallo A."/>
            <person name="Gournas C."/>
            <person name="Habgood R."/>
            <person name="Hainaut M."/>
            <person name="Harispe M.L."/>
            <person name="Henrissat B."/>
            <person name="Hilden K.S."/>
            <person name="Hope R."/>
            <person name="Hossain A."/>
            <person name="Karabika E."/>
            <person name="Karaffa L."/>
            <person name="Karanyi Z."/>
            <person name="Krasevec N."/>
            <person name="Kuo A."/>
            <person name="Kusch H."/>
            <person name="LaButti K."/>
            <person name="Lagendijk E.L."/>
            <person name="Lapidus A."/>
            <person name="Levasseur A."/>
            <person name="Lindquist E."/>
            <person name="Lipzen A."/>
            <person name="Logrieco A.F."/>
            <person name="MacCabe A."/>
            <person name="Maekelae M.R."/>
            <person name="Malavazi I."/>
            <person name="Melin P."/>
            <person name="Meyer V."/>
            <person name="Mielnichuk N."/>
            <person name="Miskei M."/>
            <person name="Molnar A.P."/>
            <person name="Mule G."/>
            <person name="Ngan C.Y."/>
            <person name="Orejas M."/>
            <person name="Orosz E."/>
            <person name="Ouedraogo J.P."/>
            <person name="Overkamp K.M."/>
            <person name="Park H.-S."/>
            <person name="Perrone G."/>
            <person name="Piumi F."/>
            <person name="Punt P.J."/>
            <person name="Ram A.F."/>
            <person name="Ramon A."/>
            <person name="Rauscher S."/>
            <person name="Record E."/>
            <person name="Riano-Pachon D.M."/>
            <person name="Robert V."/>
            <person name="Roehrig J."/>
            <person name="Ruller R."/>
            <person name="Salamov A."/>
            <person name="Salih N.S."/>
            <person name="Samson R.A."/>
            <person name="Sandor E."/>
            <person name="Sanguinetti M."/>
            <person name="Schuetze T."/>
            <person name="Sepcic K."/>
            <person name="Shelest E."/>
            <person name="Sherlock G."/>
            <person name="Sophianopoulou V."/>
            <person name="Squina F.M."/>
            <person name="Sun H."/>
            <person name="Susca A."/>
            <person name="Todd R.B."/>
            <person name="Tsang A."/>
            <person name="Unkles S.E."/>
            <person name="van de Wiele N."/>
            <person name="van Rossen-Uffink D."/>
            <person name="Oliveira J.V."/>
            <person name="Vesth T.C."/>
            <person name="Visser J."/>
            <person name="Yu J.-H."/>
            <person name="Zhou M."/>
            <person name="Andersen M.R."/>
            <person name="Archer D.B."/>
            <person name="Baker S.E."/>
            <person name="Benoit I."/>
            <person name="Brakhage A.A."/>
            <person name="Braus G.H."/>
            <person name="Fischer R."/>
            <person name="Frisvad J.C."/>
            <person name="Goldman G.H."/>
            <person name="Houbraken J."/>
            <person name="Oakley B."/>
            <person name="Pocsi I."/>
            <person name="Scazzocchio C."/>
            <person name="Seiboth B."/>
            <person name="vanKuyk P.A."/>
            <person name="Wortman J."/>
            <person name="Dyer P.S."/>
            <person name="Grigoriev I.V."/>
        </authorList>
    </citation>
    <scope>NUCLEOTIDE SEQUENCE [LARGE SCALE GENOMIC DNA]</scope>
    <source>
        <strain evidence="3">DTO 134E9</strain>
    </source>
</reference>
<dbReference type="AlphaFoldDB" id="A0A1L9REU7"/>
<dbReference type="GeneID" id="63744417"/>
<dbReference type="EMBL" id="KV878214">
    <property type="protein sequence ID" value="OJJ33449.1"/>
    <property type="molecule type" value="Genomic_DNA"/>
</dbReference>
<dbReference type="VEuPathDB" id="FungiDB:ASPWEDRAFT_115250"/>
<dbReference type="STRING" id="1073089.A0A1L9REU7"/>
<evidence type="ECO:0000256" key="1">
    <source>
        <dbReference type="SAM" id="MobiDB-lite"/>
    </source>
</evidence>
<feature type="region of interest" description="Disordered" evidence="1">
    <location>
        <begin position="279"/>
        <end position="534"/>
    </location>
</feature>
<feature type="region of interest" description="Disordered" evidence="1">
    <location>
        <begin position="61"/>
        <end position="84"/>
    </location>
</feature>
<feature type="compositionally biased region" description="Basic and acidic residues" evidence="1">
    <location>
        <begin position="487"/>
        <end position="503"/>
    </location>
</feature>
<dbReference type="OrthoDB" id="5404004at2759"/>